<keyword evidence="2" id="KW-1185">Reference proteome</keyword>
<evidence type="ECO:0000313" key="1">
    <source>
        <dbReference type="EMBL" id="KAK7017954.1"/>
    </source>
</evidence>
<dbReference type="AlphaFoldDB" id="A0AAW0B0N9"/>
<organism evidence="1 2">
    <name type="scientific">Paramarasmius palmivorus</name>
    <dbReference type="NCBI Taxonomy" id="297713"/>
    <lineage>
        <taxon>Eukaryota</taxon>
        <taxon>Fungi</taxon>
        <taxon>Dikarya</taxon>
        <taxon>Basidiomycota</taxon>
        <taxon>Agaricomycotina</taxon>
        <taxon>Agaricomycetes</taxon>
        <taxon>Agaricomycetidae</taxon>
        <taxon>Agaricales</taxon>
        <taxon>Marasmiineae</taxon>
        <taxon>Marasmiaceae</taxon>
        <taxon>Paramarasmius</taxon>
    </lineage>
</organism>
<comment type="caution">
    <text evidence="1">The sequence shown here is derived from an EMBL/GenBank/DDBJ whole genome shotgun (WGS) entry which is preliminary data.</text>
</comment>
<gene>
    <name evidence="1" type="ORF">VNI00_018491</name>
</gene>
<reference evidence="1 2" key="1">
    <citation type="submission" date="2024-01" db="EMBL/GenBank/DDBJ databases">
        <title>A draft genome for a cacao thread blight-causing isolate of Paramarasmius palmivorus.</title>
        <authorList>
            <person name="Baruah I.K."/>
            <person name="Bukari Y."/>
            <person name="Amoako-Attah I."/>
            <person name="Meinhardt L.W."/>
            <person name="Bailey B.A."/>
            <person name="Cohen S.P."/>
        </authorList>
    </citation>
    <scope>NUCLEOTIDE SEQUENCE [LARGE SCALE GENOMIC DNA]</scope>
    <source>
        <strain evidence="1 2">GH-12</strain>
    </source>
</reference>
<sequence>MSTRVPIDIAYPGRQFATRGGPARTDHSRVWDTAGTTRDTHTFQQAFAVVFDLLKKFQNGRNLWDGSSGYSPGEVLRMFVTEKDAMISLTKEAHREWENTNEETKVLAAASNLLYLVACQTVDLFSKITVEGQSAPCEHFSWALGEDELEKAIEKIEESGFTTLPDLAHISFKRMMKNVRLVVQAQQTLEAEESVQASPAA</sequence>
<accession>A0AAW0B0N9</accession>
<protein>
    <submittedName>
        <fullName evidence="1">Uncharacterized protein</fullName>
    </submittedName>
</protein>
<name>A0AAW0B0N9_9AGAR</name>
<proteinExistence type="predicted"/>
<dbReference type="EMBL" id="JAYKXP010000240">
    <property type="protein sequence ID" value="KAK7017954.1"/>
    <property type="molecule type" value="Genomic_DNA"/>
</dbReference>
<dbReference type="Proteomes" id="UP001383192">
    <property type="component" value="Unassembled WGS sequence"/>
</dbReference>
<evidence type="ECO:0000313" key="2">
    <source>
        <dbReference type="Proteomes" id="UP001383192"/>
    </source>
</evidence>